<keyword evidence="2" id="KW-1185">Reference proteome</keyword>
<dbReference type="Proteomes" id="UP000323426">
    <property type="component" value="Unassembled WGS sequence"/>
</dbReference>
<accession>A0A5M6DNP3</accession>
<dbReference type="AlphaFoldDB" id="A0A5M6DNP3"/>
<gene>
    <name evidence="1" type="ORF">F0145_00105</name>
</gene>
<protein>
    <submittedName>
        <fullName evidence="1">Uncharacterized protein</fullName>
    </submittedName>
</protein>
<reference evidence="1 2" key="1">
    <citation type="submission" date="2019-09" db="EMBL/GenBank/DDBJ databases">
        <title>Genome sequence and assembly of Adhaeribacter sp.</title>
        <authorList>
            <person name="Chhetri G."/>
        </authorList>
    </citation>
    <scope>NUCLEOTIDE SEQUENCE [LARGE SCALE GENOMIC DNA]</scope>
    <source>
        <strain evidence="1 2">DK36</strain>
    </source>
</reference>
<dbReference type="RefSeq" id="WP_150086039.1">
    <property type="nucleotide sequence ID" value="NZ_VWSF01000001.1"/>
</dbReference>
<comment type="caution">
    <text evidence="1">The sequence shown here is derived from an EMBL/GenBank/DDBJ whole genome shotgun (WGS) entry which is preliminary data.</text>
</comment>
<organism evidence="1 2">
    <name type="scientific">Adhaeribacter rhizoryzae</name>
    <dbReference type="NCBI Taxonomy" id="2607907"/>
    <lineage>
        <taxon>Bacteria</taxon>
        <taxon>Pseudomonadati</taxon>
        <taxon>Bacteroidota</taxon>
        <taxon>Cytophagia</taxon>
        <taxon>Cytophagales</taxon>
        <taxon>Hymenobacteraceae</taxon>
        <taxon>Adhaeribacter</taxon>
    </lineage>
</organism>
<evidence type="ECO:0000313" key="1">
    <source>
        <dbReference type="EMBL" id="KAA5549043.1"/>
    </source>
</evidence>
<dbReference type="EMBL" id="VWSF01000001">
    <property type="protein sequence ID" value="KAA5549043.1"/>
    <property type="molecule type" value="Genomic_DNA"/>
</dbReference>
<evidence type="ECO:0000313" key="2">
    <source>
        <dbReference type="Proteomes" id="UP000323426"/>
    </source>
</evidence>
<name>A0A5M6DNP3_9BACT</name>
<sequence>MKKIITLLLILFPVTLFAQELIGKKKKYISSIKPTSTLIVDLPNMSIWSNKAEAGSLYLICYFNNDKCDKTVSIYPNEKLQQWEKILNSNCAKVKGEELLWLDQRRQLYFRVVPCENQTFALESTKAND</sequence>
<proteinExistence type="predicted"/>